<evidence type="ECO:0000313" key="3">
    <source>
        <dbReference type="Proteomes" id="UP001500665"/>
    </source>
</evidence>
<keyword evidence="3" id="KW-1185">Reference proteome</keyword>
<feature type="region of interest" description="Disordered" evidence="1">
    <location>
        <begin position="1"/>
        <end position="33"/>
    </location>
</feature>
<feature type="compositionally biased region" description="Polar residues" evidence="1">
    <location>
        <begin position="18"/>
        <end position="28"/>
    </location>
</feature>
<evidence type="ECO:0000256" key="1">
    <source>
        <dbReference type="SAM" id="MobiDB-lite"/>
    </source>
</evidence>
<sequence>MSTRTDDRQPTVKRADTSHTAGLTGKTTSDQRRLIDTQEHSTGNSSEPLSGFLLQFALSEAFADAPYRAWPKVIPSRRQALQMIDGWQHVPLSPFLRSHCPAMFAVAPGLVAQLDLGEPGDDECTVSVVATDRSVLRPLRALDLDWSEYDG</sequence>
<organism evidence="2 3">
    <name type="scientific">Actinocorallia libanotica</name>
    <dbReference type="NCBI Taxonomy" id="46162"/>
    <lineage>
        <taxon>Bacteria</taxon>
        <taxon>Bacillati</taxon>
        <taxon>Actinomycetota</taxon>
        <taxon>Actinomycetes</taxon>
        <taxon>Streptosporangiales</taxon>
        <taxon>Thermomonosporaceae</taxon>
        <taxon>Actinocorallia</taxon>
    </lineage>
</organism>
<feature type="compositionally biased region" description="Basic and acidic residues" evidence="1">
    <location>
        <begin position="1"/>
        <end position="17"/>
    </location>
</feature>
<evidence type="ECO:0000313" key="2">
    <source>
        <dbReference type="EMBL" id="GAA0968250.1"/>
    </source>
</evidence>
<dbReference type="Proteomes" id="UP001500665">
    <property type="component" value="Unassembled WGS sequence"/>
</dbReference>
<reference evidence="3" key="1">
    <citation type="journal article" date="2019" name="Int. J. Syst. Evol. Microbiol.">
        <title>The Global Catalogue of Microorganisms (GCM) 10K type strain sequencing project: providing services to taxonomists for standard genome sequencing and annotation.</title>
        <authorList>
            <consortium name="The Broad Institute Genomics Platform"/>
            <consortium name="The Broad Institute Genome Sequencing Center for Infectious Disease"/>
            <person name="Wu L."/>
            <person name="Ma J."/>
        </authorList>
    </citation>
    <scope>NUCLEOTIDE SEQUENCE [LARGE SCALE GENOMIC DNA]</scope>
    <source>
        <strain evidence="3">JCM 10696</strain>
    </source>
</reference>
<gene>
    <name evidence="2" type="ORF">GCM10009550_73290</name>
</gene>
<proteinExistence type="predicted"/>
<dbReference type="EMBL" id="BAAAHH010000055">
    <property type="protein sequence ID" value="GAA0968250.1"/>
    <property type="molecule type" value="Genomic_DNA"/>
</dbReference>
<protein>
    <submittedName>
        <fullName evidence="2">Uncharacterized protein</fullName>
    </submittedName>
</protein>
<name>A0ABP4CJ52_9ACTN</name>
<accession>A0ABP4CJ52</accession>
<comment type="caution">
    <text evidence="2">The sequence shown here is derived from an EMBL/GenBank/DDBJ whole genome shotgun (WGS) entry which is preliminary data.</text>
</comment>